<accession>A0ABP0YFS3</accession>
<keyword evidence="1" id="KW-0812">Transmembrane</keyword>
<reference evidence="2 3" key="1">
    <citation type="submission" date="2024-03" db="EMBL/GenBank/DDBJ databases">
        <authorList>
            <person name="Gkanogiannis A."/>
            <person name="Becerra Lopez-Lavalle L."/>
        </authorList>
    </citation>
    <scope>NUCLEOTIDE SEQUENCE [LARGE SCALE GENOMIC DNA]</scope>
</reference>
<dbReference type="Proteomes" id="UP001642487">
    <property type="component" value="Chromosome 3"/>
</dbReference>
<feature type="transmembrane region" description="Helical" evidence="1">
    <location>
        <begin position="138"/>
        <end position="155"/>
    </location>
</feature>
<keyword evidence="1" id="KW-1133">Transmembrane helix</keyword>
<dbReference type="EMBL" id="OZ021737">
    <property type="protein sequence ID" value="CAK9317843.1"/>
    <property type="molecule type" value="Genomic_DNA"/>
</dbReference>
<keyword evidence="1" id="KW-0472">Membrane</keyword>
<feature type="transmembrane region" description="Helical" evidence="1">
    <location>
        <begin position="15"/>
        <end position="44"/>
    </location>
</feature>
<proteinExistence type="predicted"/>
<sequence>MFNHYSNSYPLRKTLFYWLIIFFSHNSHQSLYTSCFFIIGCYIISYRKISPTSMATAAVCFCVALSLATLFALSPVAVSSISASPPVSPHRTSQNMSSFFPSVDEHSSPITAYPASAPGSGEFMGKSGSSYVKLNHEVSAFGLSICSLFSLRVFLSI</sequence>
<name>A0ABP0YFS3_9ROSI</name>
<organism evidence="2 3">
    <name type="scientific">Citrullus colocynthis</name>
    <name type="common">colocynth</name>
    <dbReference type="NCBI Taxonomy" id="252529"/>
    <lineage>
        <taxon>Eukaryota</taxon>
        <taxon>Viridiplantae</taxon>
        <taxon>Streptophyta</taxon>
        <taxon>Embryophyta</taxon>
        <taxon>Tracheophyta</taxon>
        <taxon>Spermatophyta</taxon>
        <taxon>Magnoliopsida</taxon>
        <taxon>eudicotyledons</taxon>
        <taxon>Gunneridae</taxon>
        <taxon>Pentapetalae</taxon>
        <taxon>rosids</taxon>
        <taxon>fabids</taxon>
        <taxon>Cucurbitales</taxon>
        <taxon>Cucurbitaceae</taxon>
        <taxon>Benincaseae</taxon>
        <taxon>Citrullus</taxon>
    </lineage>
</organism>
<gene>
    <name evidence="2" type="ORF">CITCOLO1_LOCUS9792</name>
</gene>
<evidence type="ECO:0000256" key="1">
    <source>
        <dbReference type="SAM" id="Phobius"/>
    </source>
</evidence>
<keyword evidence="3" id="KW-1185">Reference proteome</keyword>
<protein>
    <submittedName>
        <fullName evidence="2">Uncharacterized protein</fullName>
    </submittedName>
</protein>
<evidence type="ECO:0000313" key="2">
    <source>
        <dbReference type="EMBL" id="CAK9317843.1"/>
    </source>
</evidence>
<evidence type="ECO:0000313" key="3">
    <source>
        <dbReference type="Proteomes" id="UP001642487"/>
    </source>
</evidence>
<feature type="transmembrane region" description="Helical" evidence="1">
    <location>
        <begin position="56"/>
        <end position="78"/>
    </location>
</feature>